<feature type="transmembrane region" description="Helical" evidence="1">
    <location>
        <begin position="15"/>
        <end position="36"/>
    </location>
</feature>
<dbReference type="EMBL" id="JAUSWO010000001">
    <property type="protein sequence ID" value="MDQ0513643.1"/>
    <property type="molecule type" value="Genomic_DNA"/>
</dbReference>
<protein>
    <recommendedName>
        <fullName evidence="4">DUF31 domain-containing protein</fullName>
    </recommendedName>
</protein>
<gene>
    <name evidence="2" type="ORF">J2Z62_000081</name>
</gene>
<evidence type="ECO:0000256" key="1">
    <source>
        <dbReference type="SAM" id="Phobius"/>
    </source>
</evidence>
<keyword evidence="1" id="KW-0812">Transmembrane</keyword>
<dbReference type="RefSeq" id="WP_256547662.1">
    <property type="nucleotide sequence ID" value="NZ_CP101809.1"/>
</dbReference>
<evidence type="ECO:0000313" key="3">
    <source>
        <dbReference type="Proteomes" id="UP001240643"/>
    </source>
</evidence>
<sequence length="1438" mass="161198">MQQFYNWIKWFKKIIGAKIFVLLALIPMLGLMGHWGRMPSNPPALMGQSKHFQVDAVSVPSSSYTVNDFHFPTVEFAGGTGLSTYNVRNLYNVGNTGFSLLYARKTSAVTSSLNTNATPDQVIDSLVYLNQADNAVTWAVTKDDLISNLTTNRSANGASNSVATKIIFNKVVFSQATNSFFLATAAQTATHTNDQGHTVIFKINRDNGGITVYFDSARTSVNMINTGNVDYKTRPFSNIEIQRDSANPTLIVLRTQFYKTLSDNSTAQDGVQIRQEFVGMLMSEGRILNNLLNAGFSAEDTKFIEDNPNAKIIATNSFLLNNALVLITQHQSGTTLPTKAVAYSFSLNGNRFNTPLPQNLEVINNKLTTYTVWNNKGKTYLTTTSIPTQPQANQTNNSDLLMYELGMQVVVNNANLTATKISKTIPNFDGSQLKGIVPITNSRLLSLNVNYLTISNNQQLLALDANFNFVNVVALVNMYNTTGANATTINQLVSGRDYYLIYLSNGRIIAYNNSGFVGYAANLAKAEGLEAVVPISFVDQKEISNGADYFTQSFAQFQTTFQTNWRSLLQYVPAYIGVDPKLEFDFIKKEATAADTHFSEEVDVFVYQRLRNLSTDGTVYQADAETNRPRIFLGHHSYYLYNGVSKLEQKRNVFENQTILASNVAEFYNRTENFGAAITRFLTIENVDIFDKMTNGFQNVRLQFSSNDATGVLTLTVAVGFLYVNQNNNSVRLGNQTYTFNFNNFTIGVSDNDLDYTINPFAIDRINERFRSMSPSELRYEDLRNNFITLSNFLAAQTPTVQILPDEVTGTAVVTLTFNFTNPNIQLPQKTDPNLINVTRNSITWKTLSVFKQTPEINEAILLYFNTSQEIASKSAATQLMQPTAIATRIQNTATVEEKIRLITNEWNLVNASSTVRRAISDITVTRPQDLLGIFDLEITLKDSLPGTNVRSYSHSFTDFARTAKTDEDIFSVTFLNREDYLTRYNPQGSQNLFSLVPSLVTQSDLIIRNQNQLSETNGVLGGLIDISANAVQAGFSTTLAANDTTGELLVTLFFPNFIEKVQNPITKREEIQVVNSKRIYQIFTGFARSTNIQTNQTEYFLSWKSFNDLTSPDLELPGEIPQAQLPPSQLSPTEYVRIVQNLSVINRVQLFAFISATVFEKYRNVETSDLDIKFSPNDQLGTLEVNVVFNNWNFTEGITSFGQTFSGFKIDNTEFNRQVREFNPLVRNALTDRELSEIRSGLLPSQVNADILSRYFSFTGTILNNLHKIIYFIYDEAAGTAEVIFFVRTPESENQISSTPNQQLAQQTLVQHAATDVTTGENGEVTFDTSFIPRETLKEQGYVELINANALLNGFRTTSRLSTREGSIINLVIATVVPAIVFILLMPIILRLRNYILVRNVKRRISVQLQSDLENEMIRRKKIMELDESIEMSRTIR</sequence>
<accession>A0ABU0LYF7</accession>
<proteinExistence type="predicted"/>
<name>A0ABU0LYF7_9BACT</name>
<comment type="caution">
    <text evidence="2">The sequence shown here is derived from an EMBL/GenBank/DDBJ whole genome shotgun (WGS) entry which is preliminary data.</text>
</comment>
<evidence type="ECO:0008006" key="4">
    <source>
        <dbReference type="Google" id="ProtNLM"/>
    </source>
</evidence>
<keyword evidence="1" id="KW-0472">Membrane</keyword>
<evidence type="ECO:0000313" key="2">
    <source>
        <dbReference type="EMBL" id="MDQ0513643.1"/>
    </source>
</evidence>
<keyword evidence="1" id="KW-1133">Transmembrane helix</keyword>
<reference evidence="2" key="1">
    <citation type="submission" date="2023-07" db="EMBL/GenBank/DDBJ databases">
        <title>Genomic Encyclopedia of Type Strains, Phase IV (KMG-IV): sequencing the most valuable type-strain genomes for metagenomic binning, comparative biology and taxonomic classification.</title>
        <authorList>
            <person name="Goeker M."/>
        </authorList>
    </citation>
    <scope>NUCLEOTIDE SEQUENCE [LARGE SCALE GENOMIC DNA]</scope>
    <source>
        <strain evidence="2">DSM 21204</strain>
    </source>
</reference>
<feature type="transmembrane region" description="Helical" evidence="1">
    <location>
        <begin position="1369"/>
        <end position="1391"/>
    </location>
</feature>
<keyword evidence="3" id="KW-1185">Reference proteome</keyword>
<dbReference type="Proteomes" id="UP001240643">
    <property type="component" value="Unassembled WGS sequence"/>
</dbReference>
<organism evidence="2 3">
    <name type="scientific">Mycoplasmoides fastidiosum</name>
    <dbReference type="NCBI Taxonomy" id="92758"/>
    <lineage>
        <taxon>Bacteria</taxon>
        <taxon>Bacillati</taxon>
        <taxon>Mycoplasmatota</taxon>
        <taxon>Mycoplasmoidales</taxon>
        <taxon>Mycoplasmoidaceae</taxon>
        <taxon>Mycoplasmoides</taxon>
    </lineage>
</organism>